<evidence type="ECO:0000313" key="2">
    <source>
        <dbReference type="Proteomes" id="UP000828390"/>
    </source>
</evidence>
<evidence type="ECO:0000313" key="1">
    <source>
        <dbReference type="EMBL" id="KAH3891844.1"/>
    </source>
</evidence>
<protein>
    <submittedName>
        <fullName evidence="1">Uncharacterized protein</fullName>
    </submittedName>
</protein>
<reference evidence="1" key="2">
    <citation type="submission" date="2020-11" db="EMBL/GenBank/DDBJ databases">
        <authorList>
            <person name="McCartney M.A."/>
            <person name="Auch B."/>
            <person name="Kono T."/>
            <person name="Mallez S."/>
            <person name="Becker A."/>
            <person name="Gohl D.M."/>
            <person name="Silverstein K.A.T."/>
            <person name="Koren S."/>
            <person name="Bechman K.B."/>
            <person name="Herman A."/>
            <person name="Abrahante J.E."/>
            <person name="Garbe J."/>
        </authorList>
    </citation>
    <scope>NUCLEOTIDE SEQUENCE</scope>
    <source>
        <strain evidence="1">Duluth1</strain>
        <tissue evidence="1">Whole animal</tissue>
    </source>
</reference>
<dbReference type="AlphaFoldDB" id="A0A9D4NDU1"/>
<organism evidence="1 2">
    <name type="scientific">Dreissena polymorpha</name>
    <name type="common">Zebra mussel</name>
    <name type="synonym">Mytilus polymorpha</name>
    <dbReference type="NCBI Taxonomy" id="45954"/>
    <lineage>
        <taxon>Eukaryota</taxon>
        <taxon>Metazoa</taxon>
        <taxon>Spiralia</taxon>
        <taxon>Lophotrochozoa</taxon>
        <taxon>Mollusca</taxon>
        <taxon>Bivalvia</taxon>
        <taxon>Autobranchia</taxon>
        <taxon>Heteroconchia</taxon>
        <taxon>Euheterodonta</taxon>
        <taxon>Imparidentia</taxon>
        <taxon>Neoheterodontei</taxon>
        <taxon>Myida</taxon>
        <taxon>Dreissenoidea</taxon>
        <taxon>Dreissenidae</taxon>
        <taxon>Dreissena</taxon>
    </lineage>
</organism>
<proteinExistence type="predicted"/>
<dbReference type="EMBL" id="JAIWYP010000001">
    <property type="protein sequence ID" value="KAH3891844.1"/>
    <property type="molecule type" value="Genomic_DNA"/>
</dbReference>
<reference evidence="1" key="1">
    <citation type="journal article" date="2019" name="bioRxiv">
        <title>The Genome of the Zebra Mussel, Dreissena polymorpha: A Resource for Invasive Species Research.</title>
        <authorList>
            <person name="McCartney M.A."/>
            <person name="Auch B."/>
            <person name="Kono T."/>
            <person name="Mallez S."/>
            <person name="Zhang Y."/>
            <person name="Obille A."/>
            <person name="Becker A."/>
            <person name="Abrahante J.E."/>
            <person name="Garbe J."/>
            <person name="Badalamenti J.P."/>
            <person name="Herman A."/>
            <person name="Mangelson H."/>
            <person name="Liachko I."/>
            <person name="Sullivan S."/>
            <person name="Sone E.D."/>
            <person name="Koren S."/>
            <person name="Silverstein K.A.T."/>
            <person name="Beckman K.B."/>
            <person name="Gohl D.M."/>
        </authorList>
    </citation>
    <scope>NUCLEOTIDE SEQUENCE</scope>
    <source>
        <strain evidence="1">Duluth1</strain>
        <tissue evidence="1">Whole animal</tissue>
    </source>
</reference>
<gene>
    <name evidence="1" type="ORF">DPMN_015952</name>
</gene>
<accession>A0A9D4NDU1</accession>
<sequence length="82" mass="9226">MYFYCYCCYGISTCTYCYCCYGISTCTYCYCTLLAVTAAVSSTSVINSNSFTTSMQLYHYNNRHHTITACTTLTTPITSLQD</sequence>
<comment type="caution">
    <text evidence="1">The sequence shown here is derived from an EMBL/GenBank/DDBJ whole genome shotgun (WGS) entry which is preliminary data.</text>
</comment>
<keyword evidence="2" id="KW-1185">Reference proteome</keyword>
<dbReference type="Proteomes" id="UP000828390">
    <property type="component" value="Unassembled WGS sequence"/>
</dbReference>
<name>A0A9D4NDU1_DREPO</name>